<organism evidence="1 2">
    <name type="scientific">Oceanobacillus jeddahense</name>
    <dbReference type="NCBI Taxonomy" id="1462527"/>
    <lineage>
        <taxon>Bacteria</taxon>
        <taxon>Bacillati</taxon>
        <taxon>Bacillota</taxon>
        <taxon>Bacilli</taxon>
        <taxon>Bacillales</taxon>
        <taxon>Bacillaceae</taxon>
        <taxon>Oceanobacillus</taxon>
    </lineage>
</organism>
<name>A0ABY5JXM3_9BACI</name>
<dbReference type="RefSeq" id="WP_256709718.1">
    <property type="nucleotide sequence ID" value="NZ_CP101914.1"/>
</dbReference>
<dbReference type="EMBL" id="CP101914">
    <property type="protein sequence ID" value="UUI04816.1"/>
    <property type="molecule type" value="Genomic_DNA"/>
</dbReference>
<gene>
    <name evidence="1" type="ORF">NP439_09330</name>
</gene>
<proteinExistence type="predicted"/>
<protein>
    <submittedName>
        <fullName evidence="1">Uncharacterized protein</fullName>
    </submittedName>
</protein>
<keyword evidence="2" id="KW-1185">Reference proteome</keyword>
<dbReference type="Proteomes" id="UP001059773">
    <property type="component" value="Chromosome"/>
</dbReference>
<evidence type="ECO:0000313" key="2">
    <source>
        <dbReference type="Proteomes" id="UP001059773"/>
    </source>
</evidence>
<evidence type="ECO:0000313" key="1">
    <source>
        <dbReference type="EMBL" id="UUI04816.1"/>
    </source>
</evidence>
<accession>A0ABY5JXM3</accession>
<reference evidence="1" key="1">
    <citation type="submission" date="2022-07" db="EMBL/GenBank/DDBJ databases">
        <title>FELIX.</title>
        <authorList>
            <person name="Wan K.H."/>
            <person name="Park S."/>
            <person name="Lawrence Q."/>
            <person name="Eichenberger J.P."/>
            <person name="Booth B.W."/>
            <person name="Piaggio A.J."/>
            <person name="Chandler J.C."/>
            <person name="Franklin A.B."/>
            <person name="Celniker S.E."/>
        </authorList>
    </citation>
    <scope>NUCLEOTIDE SEQUENCE</scope>
    <source>
        <strain evidence="1">QA-1986 374</strain>
    </source>
</reference>
<sequence>MLKITPIQQPVNNSFKTVTDKNIPDNNKSNALAATVTISDQSQNKYIQSLKLKNTNQDDVLGKQFKKFYEEYNSAEAIEQRRLDQLEKEQSYNRLEDEFNLKAVQYDFPENTLQHTIKGVLEGKVVNASIYAAEWGSAIRSPISMPDKSAEERHAYREMALKQAEYITEHYFDDEQEAKSFMDEINRYYENDVLREKGYVVIDNSDIEPFKKYSSPISNNNEVSFYTLAKNYMEEDDLEQLINGKGAPAESAKFLDQLQMNKEKYSEAIRNEFKLNEQQMEERIAGTKSMLETFAWENGRIAETMEEQPDYLAEILKWNESMLNLIN</sequence>